<feature type="domain" description="TniQ" evidence="1">
    <location>
        <begin position="14"/>
        <end position="156"/>
    </location>
</feature>
<protein>
    <recommendedName>
        <fullName evidence="1">TniQ domain-containing protein</fullName>
    </recommendedName>
</protein>
<name>A0ABQ2FP55_9DEIO</name>
<evidence type="ECO:0000313" key="3">
    <source>
        <dbReference type="Proteomes" id="UP000604341"/>
    </source>
</evidence>
<evidence type="ECO:0000259" key="1">
    <source>
        <dbReference type="Pfam" id="PF06527"/>
    </source>
</evidence>
<dbReference type="Pfam" id="PF06527">
    <property type="entry name" value="TniQ"/>
    <property type="match status" value="1"/>
</dbReference>
<organism evidence="2 3">
    <name type="scientific">Deinococcus radiotolerans</name>
    <dbReference type="NCBI Taxonomy" id="1309407"/>
    <lineage>
        <taxon>Bacteria</taxon>
        <taxon>Thermotogati</taxon>
        <taxon>Deinococcota</taxon>
        <taxon>Deinococci</taxon>
        <taxon>Deinococcales</taxon>
        <taxon>Deinococcaceae</taxon>
        <taxon>Deinococcus</taxon>
    </lineage>
</organism>
<dbReference type="RefSeq" id="WP_189070259.1">
    <property type="nucleotide sequence ID" value="NZ_BMPE01000015.1"/>
</dbReference>
<dbReference type="EMBL" id="BMPE01000015">
    <property type="protein sequence ID" value="GGL13141.1"/>
    <property type="molecule type" value="Genomic_DNA"/>
</dbReference>
<proteinExistence type="predicted"/>
<comment type="caution">
    <text evidence="2">The sequence shown here is derived from an EMBL/GenBank/DDBJ whole genome shotgun (WGS) entry which is preliminary data.</text>
</comment>
<gene>
    <name evidence="2" type="ORF">GCM10010844_34930</name>
</gene>
<reference evidence="3" key="1">
    <citation type="journal article" date="2019" name="Int. J. Syst. Evol. Microbiol.">
        <title>The Global Catalogue of Microorganisms (GCM) 10K type strain sequencing project: providing services to taxonomists for standard genome sequencing and annotation.</title>
        <authorList>
            <consortium name="The Broad Institute Genomics Platform"/>
            <consortium name="The Broad Institute Genome Sequencing Center for Infectious Disease"/>
            <person name="Wu L."/>
            <person name="Ma J."/>
        </authorList>
    </citation>
    <scope>NUCLEOTIDE SEQUENCE [LARGE SCALE GENOMIC DNA]</scope>
    <source>
        <strain evidence="3">JCM 19173</strain>
    </source>
</reference>
<dbReference type="InterPro" id="IPR009492">
    <property type="entry name" value="TniQ"/>
</dbReference>
<evidence type="ECO:0000313" key="2">
    <source>
        <dbReference type="EMBL" id="GGL13141.1"/>
    </source>
</evidence>
<keyword evidence="3" id="KW-1185">Reference proteome</keyword>
<sequence>MGKRRNKKTILSYMPTPIFDEGLESWFYRGGLECGLKPSHLLAAMEEDFPNEIGLIRSDLQQDAVSAVRLLRDMTNHPIYALSPLFLPSRYAGAHKLKDPGWSPVWPEYKHHQQWILPSRESVFCPLCLASDQQPYFRRVWRTMVALACPVHNVRLLDRCPHCRTTVRKHFARDLTGDQSMCQQCYEPLCSVPHDLVAYENATSEVLTDVVLSNDVHLRPYTTYRDGRVDGMSFSTAFLDWVLHMPVMAINRFLPDDEGVSDRWPWPTCGFDGRVRYVSSFHYYLSLSLYDRVDVFKRLEPSTLALAKDVLRMHGDVPRTFTLLDSLYAGDASPSPYQQLMSLMDEGMNTDRTDDIDYLEYVFYNAWYQHPSISRMEYLGHIESLHLAIDLCHKKHALVCIHAEIIKPRLTKALNRGHSYECPGCHRFFAVTSSRTYFQPPNIHGGLYE</sequence>
<accession>A0ABQ2FP55</accession>
<dbReference type="Proteomes" id="UP000604341">
    <property type="component" value="Unassembled WGS sequence"/>
</dbReference>